<sequence length="360" mass="39203">MDSDDDGLCIDPPSTDTTHHIDTNTTAASHSLRDLQDADLSSRATSRVFSSHATATHVTGEDTHGKGAAESESPSLKLEQRLTRHVGREWSGVTFEEARERLSSFAHERDWNQYGWNTSAEKGRQYHSPRNLVLALVGEVGELAELFQWRTEGEAAPGLPGFAADKRQMVREELADVAAYLIRLADRCGIDLGEALFEKIAKNEKKYPAARVKGSNKKYTDYREYWAEIEQYHMMRDTRGGPAGPASPESAMDSAAAPSPSARSPMPFPHLRARHPHADKGGGGAMTPSLSPKCGGGGDSDRRENGPLCDDKGNAERVGMQLPELKIKESLMCALFIVACVLPVLILAVTLATIHRQGSG</sequence>
<dbReference type="EMBL" id="CDMY01000417">
    <property type="protein sequence ID" value="CEM11480.1"/>
    <property type="molecule type" value="Genomic_DNA"/>
</dbReference>
<dbReference type="AlphaFoldDB" id="A0A0G4FE50"/>
<dbReference type="CDD" id="cd11537">
    <property type="entry name" value="NTP-PPase_RS21-C6_like"/>
    <property type="match status" value="1"/>
</dbReference>
<dbReference type="Gene3D" id="1.10.287.1080">
    <property type="entry name" value="MazG-like"/>
    <property type="match status" value="1"/>
</dbReference>
<dbReference type="STRING" id="1169540.A0A0G4FE50"/>
<evidence type="ECO:0008006" key="5">
    <source>
        <dbReference type="Google" id="ProtNLM"/>
    </source>
</evidence>
<evidence type="ECO:0000256" key="1">
    <source>
        <dbReference type="SAM" id="MobiDB-lite"/>
    </source>
</evidence>
<feature type="region of interest" description="Disordered" evidence="1">
    <location>
        <begin position="1"/>
        <end position="32"/>
    </location>
</feature>
<gene>
    <name evidence="3" type="ORF">Vbra_15144</name>
</gene>
<feature type="compositionally biased region" description="Low complexity" evidence="1">
    <location>
        <begin position="246"/>
        <end position="265"/>
    </location>
</feature>
<evidence type="ECO:0000313" key="4">
    <source>
        <dbReference type="Proteomes" id="UP000041254"/>
    </source>
</evidence>
<keyword evidence="2" id="KW-0812">Transmembrane</keyword>
<keyword evidence="4" id="KW-1185">Reference proteome</keyword>
<feature type="transmembrane region" description="Helical" evidence="2">
    <location>
        <begin position="334"/>
        <end position="354"/>
    </location>
</feature>
<evidence type="ECO:0000256" key="2">
    <source>
        <dbReference type="SAM" id="Phobius"/>
    </source>
</evidence>
<dbReference type="VEuPathDB" id="CryptoDB:Vbra_15144"/>
<proteinExistence type="predicted"/>
<organism evidence="3 4">
    <name type="scientific">Vitrella brassicaformis (strain CCMP3155)</name>
    <dbReference type="NCBI Taxonomy" id="1169540"/>
    <lineage>
        <taxon>Eukaryota</taxon>
        <taxon>Sar</taxon>
        <taxon>Alveolata</taxon>
        <taxon>Colpodellida</taxon>
        <taxon>Vitrellaceae</taxon>
        <taxon>Vitrella</taxon>
    </lineage>
</organism>
<feature type="compositionally biased region" description="Basic and acidic residues" evidence="1">
    <location>
        <begin position="299"/>
        <end position="314"/>
    </location>
</feature>
<dbReference type="Pfam" id="PF12643">
    <property type="entry name" value="MazG-like"/>
    <property type="match status" value="1"/>
</dbReference>
<dbReference type="Proteomes" id="UP000041254">
    <property type="component" value="Unassembled WGS sequence"/>
</dbReference>
<protein>
    <recommendedName>
        <fullName evidence="5">NTP pyrophosphohydrolase MazG putative catalytic core domain-containing protein</fullName>
    </recommendedName>
</protein>
<evidence type="ECO:0000313" key="3">
    <source>
        <dbReference type="EMBL" id="CEM11480.1"/>
    </source>
</evidence>
<feature type="compositionally biased region" description="Basic and acidic residues" evidence="1">
    <location>
        <begin position="59"/>
        <end position="69"/>
    </location>
</feature>
<dbReference type="GO" id="GO:0009143">
    <property type="term" value="P:nucleoside triphosphate catabolic process"/>
    <property type="evidence" value="ECO:0007669"/>
    <property type="project" value="InterPro"/>
</dbReference>
<dbReference type="SUPFAM" id="SSF101386">
    <property type="entry name" value="all-alpha NTP pyrophosphatases"/>
    <property type="match status" value="1"/>
</dbReference>
<dbReference type="InterPro" id="IPR025984">
    <property type="entry name" value="DCTPP"/>
</dbReference>
<reference evidence="3 4" key="1">
    <citation type="submission" date="2014-11" db="EMBL/GenBank/DDBJ databases">
        <authorList>
            <person name="Zhu J."/>
            <person name="Qi W."/>
            <person name="Song R."/>
        </authorList>
    </citation>
    <scope>NUCLEOTIDE SEQUENCE [LARGE SCALE GENOMIC DNA]</scope>
</reference>
<dbReference type="PANTHER" id="PTHR14552:SF21">
    <property type="entry name" value="DCTP PYROPHOSPHATASE 1"/>
    <property type="match status" value="1"/>
</dbReference>
<feature type="region of interest" description="Disordered" evidence="1">
    <location>
        <begin position="236"/>
        <end position="314"/>
    </location>
</feature>
<accession>A0A0G4FE50</accession>
<dbReference type="PANTHER" id="PTHR14552">
    <property type="match status" value="1"/>
</dbReference>
<feature type="compositionally biased region" description="Polar residues" evidence="1">
    <location>
        <begin position="46"/>
        <end position="57"/>
    </location>
</feature>
<dbReference type="InParanoid" id="A0A0G4FE50"/>
<keyword evidence="2" id="KW-0472">Membrane</keyword>
<dbReference type="GO" id="GO:0047429">
    <property type="term" value="F:nucleoside triphosphate diphosphatase activity"/>
    <property type="evidence" value="ECO:0007669"/>
    <property type="project" value="InterPro"/>
</dbReference>
<feature type="region of interest" description="Disordered" evidence="1">
    <location>
        <begin position="46"/>
        <end position="78"/>
    </location>
</feature>
<dbReference type="OrthoDB" id="430380at2759"/>
<keyword evidence="2" id="KW-1133">Transmembrane helix</keyword>
<name>A0A0G4FE50_VITBC</name>